<sequence length="252" mass="28269">MARELLVVYQGPNGIRRTLPAEQIAGVPLAELHEVWKPSRHPTQRSIVTYWWAATTRRHVGCRSLDRLATAMLLDFHPGVHAFSAWSAQLVWRERGREHRMVPDFFVRTAAGTTIVVLCPPKTGPSARFERGLQVLREACADAGWQPAAPRLPGTTALANLRWISRRRHPRFGDAEVEASLVRAFAAPRPLMDGVETCGVPRMLALPRLHHMLWHRRLGVDWNLPLGPESLVGPLGEGEPEALRAPLCVERR</sequence>
<evidence type="ECO:0008006" key="3">
    <source>
        <dbReference type="Google" id="ProtNLM"/>
    </source>
</evidence>
<reference evidence="1 2" key="1">
    <citation type="submission" date="2017-06" db="EMBL/GenBank/DDBJ databases">
        <authorList>
            <person name="Kim H.J."/>
            <person name="Triplett B.A."/>
        </authorList>
    </citation>
    <scope>NUCLEOTIDE SEQUENCE [LARGE SCALE GENOMIC DNA]</scope>
    <source>
        <strain evidence="1 2">CGMCC 4.1858</strain>
    </source>
</reference>
<evidence type="ECO:0000313" key="2">
    <source>
        <dbReference type="Proteomes" id="UP000198280"/>
    </source>
</evidence>
<dbReference type="InterPro" id="IPR048000">
    <property type="entry name" value="TnsA-like"/>
</dbReference>
<dbReference type="AlphaFoldDB" id="A0A239NZR2"/>
<organism evidence="1 2">
    <name type="scientific">Actinacidiphila glaucinigra</name>
    <dbReference type="NCBI Taxonomy" id="235986"/>
    <lineage>
        <taxon>Bacteria</taxon>
        <taxon>Bacillati</taxon>
        <taxon>Actinomycetota</taxon>
        <taxon>Actinomycetes</taxon>
        <taxon>Kitasatosporales</taxon>
        <taxon>Streptomycetaceae</taxon>
        <taxon>Actinacidiphila</taxon>
    </lineage>
</organism>
<proteinExistence type="predicted"/>
<dbReference type="RefSeq" id="WP_179280254.1">
    <property type="nucleotide sequence ID" value="NZ_FZOF01000058.1"/>
</dbReference>
<accession>A0A239NZR2</accession>
<dbReference type="EMBL" id="FZOF01000058">
    <property type="protein sequence ID" value="SNT59888.1"/>
    <property type="molecule type" value="Genomic_DNA"/>
</dbReference>
<protein>
    <recommendedName>
        <fullName evidence="3">TnsA-like heteromeric transposase endonuclease subunit</fullName>
    </recommendedName>
</protein>
<gene>
    <name evidence="1" type="ORF">SAMN05216252_15813</name>
</gene>
<keyword evidence="2" id="KW-1185">Reference proteome</keyword>
<dbReference type="Proteomes" id="UP000198280">
    <property type="component" value="Unassembled WGS sequence"/>
</dbReference>
<evidence type="ECO:0000313" key="1">
    <source>
        <dbReference type="EMBL" id="SNT59888.1"/>
    </source>
</evidence>
<name>A0A239NZR2_9ACTN</name>
<dbReference type="NCBIfam" id="NF033179">
    <property type="entry name" value="TnsA_like_Actin"/>
    <property type="match status" value="1"/>
</dbReference>